<dbReference type="Proteomes" id="UP000187283">
    <property type="component" value="Unassembled WGS sequence"/>
</dbReference>
<evidence type="ECO:0000313" key="2">
    <source>
        <dbReference type="Proteomes" id="UP000187283"/>
    </source>
</evidence>
<dbReference type="EMBL" id="LSSN01004694">
    <property type="protein sequence ID" value="OMJ11101.1"/>
    <property type="molecule type" value="Genomic_DNA"/>
</dbReference>
<keyword evidence="2" id="KW-1185">Reference proteome</keyword>
<dbReference type="OrthoDB" id="2400069at2759"/>
<proteinExistence type="predicted"/>
<organism evidence="1 2">
    <name type="scientific">Smittium culicis</name>
    <dbReference type="NCBI Taxonomy" id="133412"/>
    <lineage>
        <taxon>Eukaryota</taxon>
        <taxon>Fungi</taxon>
        <taxon>Fungi incertae sedis</taxon>
        <taxon>Zoopagomycota</taxon>
        <taxon>Kickxellomycotina</taxon>
        <taxon>Harpellomycetes</taxon>
        <taxon>Harpellales</taxon>
        <taxon>Legeriomycetaceae</taxon>
        <taxon>Smittium</taxon>
    </lineage>
</organism>
<sequence length="110" mass="12720">MLNDLTNKFFEPSIVSFVKPLIDMAPVLDTFKERGPTSKTTVSLLISKLLSYVSDTKFLRPRDILRIKEERIHVTQGMLHKVIYAHKEKRAVWPIENSCKFSPNTYPILS</sequence>
<evidence type="ECO:0000313" key="1">
    <source>
        <dbReference type="EMBL" id="OMJ11101.1"/>
    </source>
</evidence>
<accession>A0A1R1X8Y9</accession>
<name>A0A1R1X8Y9_9FUNG</name>
<comment type="caution">
    <text evidence="1">The sequence shown here is derived from an EMBL/GenBank/DDBJ whole genome shotgun (WGS) entry which is preliminary data.</text>
</comment>
<dbReference type="AlphaFoldDB" id="A0A1R1X8Y9"/>
<gene>
    <name evidence="1" type="ORF">AYI70_g9922</name>
</gene>
<dbReference type="STRING" id="133412.A0A1R1X8Y9"/>
<reference evidence="1 2" key="1">
    <citation type="submission" date="2017-01" db="EMBL/GenBank/DDBJ databases">
        <authorList>
            <person name="Mah S.A."/>
            <person name="Swanson W.J."/>
            <person name="Moy G.W."/>
            <person name="Vacquier V.D."/>
        </authorList>
    </citation>
    <scope>NUCLEOTIDE SEQUENCE [LARGE SCALE GENOMIC DNA]</scope>
    <source>
        <strain evidence="1 2">GSMNP</strain>
    </source>
</reference>
<protein>
    <submittedName>
        <fullName evidence="1">Uncharacterized protein</fullName>
    </submittedName>
</protein>